<dbReference type="Pfam" id="PF07940">
    <property type="entry name" value="Hepar_II_III_C"/>
    <property type="match status" value="1"/>
</dbReference>
<evidence type="ECO:0000256" key="2">
    <source>
        <dbReference type="ARBA" id="ARBA00022729"/>
    </source>
</evidence>
<dbReference type="Proteomes" id="UP000287746">
    <property type="component" value="Unassembled WGS sequence"/>
</dbReference>
<organism evidence="7 8">
    <name type="scientific">Sphingomonas koreensis</name>
    <dbReference type="NCBI Taxonomy" id="93064"/>
    <lineage>
        <taxon>Bacteria</taxon>
        <taxon>Pseudomonadati</taxon>
        <taxon>Pseudomonadota</taxon>
        <taxon>Alphaproteobacteria</taxon>
        <taxon>Sphingomonadales</taxon>
        <taxon>Sphingomonadaceae</taxon>
        <taxon>Sphingomonas</taxon>
    </lineage>
</organism>
<evidence type="ECO:0000256" key="1">
    <source>
        <dbReference type="ARBA" id="ARBA00004418"/>
    </source>
</evidence>
<dbReference type="GO" id="GO:0042597">
    <property type="term" value="C:periplasmic space"/>
    <property type="evidence" value="ECO:0007669"/>
    <property type="project" value="UniProtKB-SubCell"/>
</dbReference>
<dbReference type="PANTHER" id="PTHR39210:SF1">
    <property type="entry name" value="HEPARIN-SULFATE LYASE"/>
    <property type="match status" value="1"/>
</dbReference>
<dbReference type="Pfam" id="PF16889">
    <property type="entry name" value="Hepar_II_III_N"/>
    <property type="match status" value="1"/>
</dbReference>
<dbReference type="Gene3D" id="1.50.10.100">
    <property type="entry name" value="Chondroitin AC/alginate lyase"/>
    <property type="match status" value="1"/>
</dbReference>
<dbReference type="InterPro" id="IPR008929">
    <property type="entry name" value="Chondroitin_lyas"/>
</dbReference>
<dbReference type="PANTHER" id="PTHR39210">
    <property type="entry name" value="HEPARIN-SULFATE LYASE"/>
    <property type="match status" value="1"/>
</dbReference>
<feature type="domain" description="Heparin-sulfate lyase N-terminal" evidence="6">
    <location>
        <begin position="162"/>
        <end position="288"/>
    </location>
</feature>
<dbReference type="GO" id="GO:0016829">
    <property type="term" value="F:lyase activity"/>
    <property type="evidence" value="ECO:0007669"/>
    <property type="project" value="UniProtKB-KW"/>
</dbReference>
<dbReference type="RefSeq" id="WP_066573357.1">
    <property type="nucleotide sequence ID" value="NZ_PGEN01000001.1"/>
</dbReference>
<dbReference type="InterPro" id="IPR031680">
    <property type="entry name" value="Hepar_II_III_N"/>
</dbReference>
<keyword evidence="3" id="KW-0574">Periplasm</keyword>
<evidence type="ECO:0000313" key="7">
    <source>
        <dbReference type="EMBL" id="RSY81978.1"/>
    </source>
</evidence>
<comment type="subcellular location">
    <subcellularLocation>
        <location evidence="1">Periplasm</location>
    </subcellularLocation>
</comment>
<evidence type="ECO:0000256" key="4">
    <source>
        <dbReference type="ARBA" id="ARBA00023239"/>
    </source>
</evidence>
<evidence type="ECO:0000256" key="3">
    <source>
        <dbReference type="ARBA" id="ARBA00022764"/>
    </source>
</evidence>
<reference evidence="7 8" key="1">
    <citation type="submission" date="2018-07" db="EMBL/GenBank/DDBJ databases">
        <title>Genomic and Epidemiologic Investigation of an Indolent Hospital Outbreak.</title>
        <authorList>
            <person name="Johnson R.C."/>
            <person name="Deming C."/>
            <person name="Conlan S."/>
            <person name="Zellmer C.J."/>
            <person name="Michelin A.V."/>
            <person name="Lee-Lin S."/>
            <person name="Thomas P.J."/>
            <person name="Park M."/>
            <person name="Weingarten R.A."/>
            <person name="Less J."/>
            <person name="Dekker J.P."/>
            <person name="Frank K.M."/>
            <person name="Musser K.A."/>
            <person name="Mcquiston J.R."/>
            <person name="Henderson D.K."/>
            <person name="Lau A.F."/>
            <person name="Palmore T.N."/>
            <person name="Segre J.A."/>
        </authorList>
    </citation>
    <scope>NUCLEOTIDE SEQUENCE [LARGE SCALE GENOMIC DNA]</scope>
    <source>
        <strain evidence="7 8">SK-CDC1_0717</strain>
    </source>
</reference>
<dbReference type="SUPFAM" id="SSF48230">
    <property type="entry name" value="Chondroitin AC/alginate lyase"/>
    <property type="match status" value="1"/>
</dbReference>
<protein>
    <submittedName>
        <fullName evidence="7">Heparinase</fullName>
    </submittedName>
</protein>
<dbReference type="AlphaFoldDB" id="A0A2M8WFU4"/>
<sequence>MLAHAGRFWRTIRHLRAVQFSGRLRRRLHKPRVDPAAPPPPLREAMGAWTLPARRAPSLFAADRVRFLNREAVLLPSGGWNDGAHAKLWLYNLHYFDDLNADSAETRHAWHEALIARWIAENPAGAGNGWEPYPLSMRIVNWTKWLAGGAPATGAMCASLAVQVRFLEQDIEWHLLGNHLFANAKALVLAGLLYEGAEADRWRRKGLAILARELPEQVLPDGGNFERSPMYHALMTEDLLDLVNMAARFPGLIPEETIATWRAAVARMLGWLVGMSHPDGGIALFNDAAFGIAPDGTELQRHAAALGIPLPAAPRDGLTHWPDSGYARLARGPAVALLDMAPVGPDYLPGHAHADTLSFELSVRGARFIVNGGTSQYGNDAVREVERATAAHSTVEVDGHSSSETWHGFRVGDRARVFGVAVHDDTAAITAEASHDGYGKLPGKPVHHRRWALDDRGLTVADTVSGGTHRSVARYIVPPDVTIEAHGSGVFTLNHPQAGTVTLTATTGDAVVEPAFYAPQFGRRLSTSAIAVTLGGGRAAVTLSWD</sequence>
<dbReference type="EMBL" id="QQYZ01000013">
    <property type="protein sequence ID" value="RSY81978.1"/>
    <property type="molecule type" value="Genomic_DNA"/>
</dbReference>
<gene>
    <name evidence="7" type="ORF">DAH66_13990</name>
</gene>
<dbReference type="Gene3D" id="2.70.98.70">
    <property type="match status" value="1"/>
</dbReference>
<keyword evidence="2" id="KW-0732">Signal</keyword>
<evidence type="ECO:0000259" key="6">
    <source>
        <dbReference type="Pfam" id="PF16889"/>
    </source>
</evidence>
<comment type="caution">
    <text evidence="7">The sequence shown here is derived from an EMBL/GenBank/DDBJ whole genome shotgun (WGS) entry which is preliminary data.</text>
</comment>
<dbReference type="InterPro" id="IPR012480">
    <property type="entry name" value="Hepar_II_III_C"/>
</dbReference>
<evidence type="ECO:0000259" key="5">
    <source>
        <dbReference type="Pfam" id="PF07940"/>
    </source>
</evidence>
<evidence type="ECO:0000313" key="8">
    <source>
        <dbReference type="Proteomes" id="UP000287746"/>
    </source>
</evidence>
<accession>A0A2M8WFU4</accession>
<keyword evidence="4" id="KW-0456">Lyase</keyword>
<name>A0A2M8WFU4_9SPHN</name>
<proteinExistence type="predicted"/>
<feature type="domain" description="Heparinase II/III-like C-terminal" evidence="5">
    <location>
        <begin position="317"/>
        <end position="534"/>
    </location>
</feature>